<keyword evidence="1" id="KW-0507">mRNA processing</keyword>
<feature type="compositionally biased region" description="Low complexity" evidence="4">
    <location>
        <begin position="1"/>
        <end position="20"/>
    </location>
</feature>
<keyword evidence="8" id="KW-1185">Reference proteome</keyword>
<evidence type="ECO:0000313" key="8">
    <source>
        <dbReference type="Proteomes" id="UP000006727"/>
    </source>
</evidence>
<dbReference type="AlphaFoldDB" id="A0A2K1KJV6"/>
<dbReference type="RefSeq" id="XP_073390396.1">
    <property type="nucleotide sequence ID" value="XM_073534295.1"/>
</dbReference>
<dbReference type="EnsemblPlants" id="Pp3c5_15610V3.1">
    <property type="protein sequence ID" value="Pp3c5_15610V3.1"/>
    <property type="gene ID" value="Pp3c5_15610"/>
</dbReference>
<sequence length="258" mass="29908">MRGRSPYYSDRRGYSSPPRSGYGGRRRSLSPLPGRGRGDYVREPEPPTSLLVRNIPRDFTADDLRIPFERYGAIKDVYLPRDYYTGQPRGFGFVQFLDPQDAAEAQYYLDHEFIAGREITIVFAEENRKRPQEMRLKERVRGRPGFGGRRGSRSRSPRRFTPPHGGRRSRSPSRRRLRTPSPEYRAKSPSRSRSPVKSHTRTRDRYPRSSQRSPSPPSRSRDSQSRANGRDQYDSRAPSSGRDDSHHPSQRSPMDRRT</sequence>
<feature type="compositionally biased region" description="Basic and acidic residues" evidence="4">
    <location>
        <begin position="241"/>
        <end position="258"/>
    </location>
</feature>
<feature type="compositionally biased region" description="Basic and acidic residues" evidence="4">
    <location>
        <begin position="219"/>
        <end position="234"/>
    </location>
</feature>
<dbReference type="GO" id="GO:0003729">
    <property type="term" value="F:mRNA binding"/>
    <property type="evidence" value="ECO:0000318"/>
    <property type="project" value="GO_Central"/>
</dbReference>
<dbReference type="OMA" id="FKGREIS"/>
<keyword evidence="3" id="KW-0694">RNA-binding</keyword>
<dbReference type="InterPro" id="IPR050907">
    <property type="entry name" value="SRSF"/>
</dbReference>
<dbReference type="OrthoDB" id="439808at2759"/>
<dbReference type="Pfam" id="PF00076">
    <property type="entry name" value="RRM_1"/>
    <property type="match status" value="1"/>
</dbReference>
<dbReference type="GO" id="GO:0016607">
    <property type="term" value="C:nuclear speck"/>
    <property type="evidence" value="ECO:0000318"/>
    <property type="project" value="GO_Central"/>
</dbReference>
<feature type="domain" description="RRM" evidence="5">
    <location>
        <begin position="48"/>
        <end position="126"/>
    </location>
</feature>
<dbReference type="EnsemblPlants" id="Pp3c5_15610V3.2">
    <property type="protein sequence ID" value="Pp3c5_15610V3.2"/>
    <property type="gene ID" value="Pp3c5_15610"/>
</dbReference>
<dbReference type="RefSeq" id="XP_024374862.1">
    <property type="nucleotide sequence ID" value="XM_024519094.2"/>
</dbReference>
<evidence type="ECO:0000256" key="2">
    <source>
        <dbReference type="ARBA" id="ARBA00023187"/>
    </source>
</evidence>
<dbReference type="InterPro" id="IPR035979">
    <property type="entry name" value="RBD_domain_sf"/>
</dbReference>
<dbReference type="PaxDb" id="3218-PP1S169_60V6.1"/>
<dbReference type="GO" id="GO:0042802">
    <property type="term" value="F:identical protein binding"/>
    <property type="evidence" value="ECO:0007669"/>
    <property type="project" value="EnsemblPlants"/>
</dbReference>
<feature type="compositionally biased region" description="Basic residues" evidence="4">
    <location>
        <begin position="165"/>
        <end position="178"/>
    </location>
</feature>
<keyword evidence="2" id="KW-0508">mRNA splicing</keyword>
<dbReference type="KEGG" id="ppp:112282005"/>
<dbReference type="PROSITE" id="PS50102">
    <property type="entry name" value="RRM"/>
    <property type="match status" value="1"/>
</dbReference>
<reference evidence="6 8" key="2">
    <citation type="journal article" date="2018" name="Plant J.">
        <title>The Physcomitrella patens chromosome-scale assembly reveals moss genome structure and evolution.</title>
        <authorList>
            <person name="Lang D."/>
            <person name="Ullrich K.K."/>
            <person name="Murat F."/>
            <person name="Fuchs J."/>
            <person name="Jenkins J."/>
            <person name="Haas F.B."/>
            <person name="Piednoel M."/>
            <person name="Gundlach H."/>
            <person name="Van Bel M."/>
            <person name="Meyberg R."/>
            <person name="Vives C."/>
            <person name="Morata J."/>
            <person name="Symeonidi A."/>
            <person name="Hiss M."/>
            <person name="Muchero W."/>
            <person name="Kamisugi Y."/>
            <person name="Saleh O."/>
            <person name="Blanc G."/>
            <person name="Decker E.L."/>
            <person name="van Gessel N."/>
            <person name="Grimwood J."/>
            <person name="Hayes R.D."/>
            <person name="Graham S.W."/>
            <person name="Gunter L.E."/>
            <person name="McDaniel S.F."/>
            <person name="Hoernstein S.N.W."/>
            <person name="Larsson A."/>
            <person name="Li F.W."/>
            <person name="Perroud P.F."/>
            <person name="Phillips J."/>
            <person name="Ranjan P."/>
            <person name="Rokshar D.S."/>
            <person name="Rothfels C.J."/>
            <person name="Schneider L."/>
            <person name="Shu S."/>
            <person name="Stevenson D.W."/>
            <person name="Thummler F."/>
            <person name="Tillich M."/>
            <person name="Villarreal Aguilar J.C."/>
            <person name="Widiez T."/>
            <person name="Wong G.K."/>
            <person name="Wymore A."/>
            <person name="Zhang Y."/>
            <person name="Zimmer A.D."/>
            <person name="Quatrano R.S."/>
            <person name="Mayer K.F.X."/>
            <person name="Goodstein D."/>
            <person name="Casacuberta J.M."/>
            <person name="Vandepoele K."/>
            <person name="Reski R."/>
            <person name="Cuming A.C."/>
            <person name="Tuskan G.A."/>
            <person name="Maumus F."/>
            <person name="Salse J."/>
            <person name="Schmutz J."/>
            <person name="Rensing S.A."/>
        </authorList>
    </citation>
    <scope>NUCLEOTIDE SEQUENCE [LARGE SCALE GENOMIC DNA]</scope>
    <source>
        <strain evidence="7 8">cv. Gransden 2004</strain>
    </source>
</reference>
<evidence type="ECO:0000256" key="1">
    <source>
        <dbReference type="ARBA" id="ARBA00022664"/>
    </source>
</evidence>
<dbReference type="EMBL" id="ABEU02000005">
    <property type="protein sequence ID" value="PNR54055.1"/>
    <property type="molecule type" value="Genomic_DNA"/>
</dbReference>
<dbReference type="GeneID" id="112282005"/>
<feature type="region of interest" description="Disordered" evidence="4">
    <location>
        <begin position="1"/>
        <end position="47"/>
    </location>
</feature>
<feature type="compositionally biased region" description="Basic and acidic residues" evidence="4">
    <location>
        <begin position="36"/>
        <end position="45"/>
    </location>
</feature>
<feature type="compositionally biased region" description="Basic and acidic residues" evidence="4">
    <location>
        <begin position="132"/>
        <end position="141"/>
    </location>
</feature>
<dbReference type="InterPro" id="IPR012677">
    <property type="entry name" value="Nucleotide-bd_a/b_plait_sf"/>
</dbReference>
<reference evidence="7" key="3">
    <citation type="submission" date="2020-12" db="UniProtKB">
        <authorList>
            <consortium name="EnsemblPlants"/>
        </authorList>
    </citation>
    <scope>IDENTIFICATION</scope>
</reference>
<evidence type="ECO:0000259" key="5">
    <source>
        <dbReference type="PROSITE" id="PS50102"/>
    </source>
</evidence>
<dbReference type="GO" id="GO:0006397">
    <property type="term" value="P:mRNA processing"/>
    <property type="evidence" value="ECO:0007669"/>
    <property type="project" value="UniProtKB-KW"/>
</dbReference>
<reference evidence="6 8" key="1">
    <citation type="journal article" date="2008" name="Science">
        <title>The Physcomitrella genome reveals evolutionary insights into the conquest of land by plants.</title>
        <authorList>
            <person name="Rensing S."/>
            <person name="Lang D."/>
            <person name="Zimmer A."/>
            <person name="Terry A."/>
            <person name="Salamov A."/>
            <person name="Shapiro H."/>
            <person name="Nishiyama T."/>
            <person name="Perroud P.-F."/>
            <person name="Lindquist E."/>
            <person name="Kamisugi Y."/>
            <person name="Tanahashi T."/>
            <person name="Sakakibara K."/>
            <person name="Fujita T."/>
            <person name="Oishi K."/>
            <person name="Shin-I T."/>
            <person name="Kuroki Y."/>
            <person name="Toyoda A."/>
            <person name="Suzuki Y."/>
            <person name="Hashimoto A."/>
            <person name="Yamaguchi K."/>
            <person name="Sugano A."/>
            <person name="Kohara Y."/>
            <person name="Fujiyama A."/>
            <person name="Anterola A."/>
            <person name="Aoki S."/>
            <person name="Ashton N."/>
            <person name="Barbazuk W.B."/>
            <person name="Barker E."/>
            <person name="Bennetzen J."/>
            <person name="Bezanilla M."/>
            <person name="Blankenship R."/>
            <person name="Cho S.H."/>
            <person name="Dutcher S."/>
            <person name="Estelle M."/>
            <person name="Fawcett J.A."/>
            <person name="Gundlach H."/>
            <person name="Hanada K."/>
            <person name="Heyl A."/>
            <person name="Hicks K.A."/>
            <person name="Hugh J."/>
            <person name="Lohr M."/>
            <person name="Mayer K."/>
            <person name="Melkozernov A."/>
            <person name="Murata T."/>
            <person name="Nelson D."/>
            <person name="Pils B."/>
            <person name="Prigge M."/>
            <person name="Reiss B."/>
            <person name="Renner T."/>
            <person name="Rombauts S."/>
            <person name="Rushton P."/>
            <person name="Sanderfoot A."/>
            <person name="Schween G."/>
            <person name="Shiu S.-H."/>
            <person name="Stueber K."/>
            <person name="Theodoulou F.L."/>
            <person name="Tu H."/>
            <person name="Van de Peer Y."/>
            <person name="Verrier P.J."/>
            <person name="Waters E."/>
            <person name="Wood A."/>
            <person name="Yang L."/>
            <person name="Cove D."/>
            <person name="Cuming A."/>
            <person name="Hasebe M."/>
            <person name="Lucas S."/>
            <person name="Mishler D.B."/>
            <person name="Reski R."/>
            <person name="Grigoriev I."/>
            <person name="Quatrano R.S."/>
            <person name="Boore J.L."/>
        </authorList>
    </citation>
    <scope>NUCLEOTIDE SEQUENCE [LARGE SCALE GENOMIC DNA]</scope>
    <source>
        <strain evidence="7 8">cv. Gransden 2004</strain>
    </source>
</reference>
<proteinExistence type="predicted"/>
<name>A0A2K1KJV6_PHYPA</name>
<dbReference type="GO" id="GO:0000381">
    <property type="term" value="P:regulation of alternative mRNA splicing, via spliceosome"/>
    <property type="evidence" value="ECO:0000318"/>
    <property type="project" value="GO_Central"/>
</dbReference>
<feature type="region of interest" description="Disordered" evidence="4">
    <location>
        <begin position="132"/>
        <end position="258"/>
    </location>
</feature>
<evidence type="ECO:0000256" key="3">
    <source>
        <dbReference type="PROSITE-ProRule" id="PRU00176"/>
    </source>
</evidence>
<gene>
    <name evidence="7" type="primary">LOC112282005</name>
    <name evidence="6" type="ORF">PHYPA_007731</name>
</gene>
<evidence type="ECO:0000313" key="7">
    <source>
        <dbReference type="EnsemblPlants" id="Pp3c5_15610V3.1"/>
    </source>
</evidence>
<feature type="compositionally biased region" description="Basic residues" evidence="4">
    <location>
        <begin position="188"/>
        <end position="200"/>
    </location>
</feature>
<dbReference type="PANTHER" id="PTHR23147">
    <property type="entry name" value="SERINE/ARGININE RICH SPLICING FACTOR"/>
    <property type="match status" value="1"/>
</dbReference>
<dbReference type="Gramene" id="Pp3c5_15610V3.2">
    <property type="protein sequence ID" value="Pp3c5_15610V3.2"/>
    <property type="gene ID" value="Pp3c5_15610"/>
</dbReference>
<accession>A0A2K1KJV6</accession>
<organism evidence="6">
    <name type="scientific">Physcomitrium patens</name>
    <name type="common">Spreading-leaved earth moss</name>
    <name type="synonym">Physcomitrella patens</name>
    <dbReference type="NCBI Taxonomy" id="3218"/>
    <lineage>
        <taxon>Eukaryota</taxon>
        <taxon>Viridiplantae</taxon>
        <taxon>Streptophyta</taxon>
        <taxon>Embryophyta</taxon>
        <taxon>Bryophyta</taxon>
        <taxon>Bryophytina</taxon>
        <taxon>Bryopsida</taxon>
        <taxon>Funariidae</taxon>
        <taxon>Funariales</taxon>
        <taxon>Funariaceae</taxon>
        <taxon>Physcomitrium</taxon>
    </lineage>
</organism>
<protein>
    <recommendedName>
        <fullName evidence="5">RRM domain-containing protein</fullName>
    </recommendedName>
</protein>
<dbReference type="SUPFAM" id="SSF54928">
    <property type="entry name" value="RNA-binding domain, RBD"/>
    <property type="match status" value="1"/>
</dbReference>
<dbReference type="Gramene" id="Pp3c5_15610V3.1">
    <property type="protein sequence ID" value="Pp3c5_15610V3.1"/>
    <property type="gene ID" value="Pp3c5_15610"/>
</dbReference>
<dbReference type="Gene3D" id="3.30.70.330">
    <property type="match status" value="1"/>
</dbReference>
<dbReference type="InterPro" id="IPR000504">
    <property type="entry name" value="RRM_dom"/>
</dbReference>
<dbReference type="Proteomes" id="UP000006727">
    <property type="component" value="Chromosome 5"/>
</dbReference>
<dbReference type="STRING" id="3218.A0A2K1KJV6"/>
<evidence type="ECO:0000256" key="4">
    <source>
        <dbReference type="SAM" id="MobiDB-lite"/>
    </source>
</evidence>
<dbReference type="GO" id="GO:0008380">
    <property type="term" value="P:RNA splicing"/>
    <property type="evidence" value="ECO:0007669"/>
    <property type="project" value="UniProtKB-KW"/>
</dbReference>
<dbReference type="SMART" id="SM00360">
    <property type="entry name" value="RRM"/>
    <property type="match status" value="1"/>
</dbReference>
<evidence type="ECO:0000313" key="6">
    <source>
        <dbReference type="EMBL" id="PNR54055.1"/>
    </source>
</evidence>